<gene>
    <name evidence="1" type="ORF">BSZ32_05490</name>
</gene>
<dbReference type="AlphaFoldDB" id="A0A2S7TZ36"/>
<protein>
    <submittedName>
        <fullName evidence="1">Uncharacterized protein</fullName>
    </submittedName>
</protein>
<name>A0A2S7TZ36_9BACT</name>
<comment type="caution">
    <text evidence="1">The sequence shown here is derived from an EMBL/GenBank/DDBJ whole genome shotgun (WGS) entry which is preliminary data.</text>
</comment>
<reference evidence="1 2" key="1">
    <citation type="submission" date="2016-12" db="EMBL/GenBank/DDBJ databases">
        <title>Study of bacterial adaptation to deep sea.</title>
        <authorList>
            <person name="Song J."/>
            <person name="Yoshizawa S."/>
            <person name="Kogure K."/>
        </authorList>
    </citation>
    <scope>NUCLEOTIDE SEQUENCE [LARGE SCALE GENOMIC DNA]</scope>
    <source>
        <strain evidence="1 2">SAORIC-165</strain>
    </source>
</reference>
<dbReference type="Proteomes" id="UP000239907">
    <property type="component" value="Unassembled WGS sequence"/>
</dbReference>
<evidence type="ECO:0000313" key="1">
    <source>
        <dbReference type="EMBL" id="PQJ28006.1"/>
    </source>
</evidence>
<proteinExistence type="predicted"/>
<sequence>MNKASLFAQENVILDPIIPGLAQAHTPQGLCYSANHHCFFISHYKKGAPSCVTAINTKKPTNHSDLPVI</sequence>
<evidence type="ECO:0000313" key="2">
    <source>
        <dbReference type="Proteomes" id="UP000239907"/>
    </source>
</evidence>
<keyword evidence="2" id="KW-1185">Reference proteome</keyword>
<dbReference type="EMBL" id="MQWA01000001">
    <property type="protein sequence ID" value="PQJ28006.1"/>
    <property type="molecule type" value="Genomic_DNA"/>
</dbReference>
<organism evidence="1 2">
    <name type="scientific">Rubritalea profundi</name>
    <dbReference type="NCBI Taxonomy" id="1658618"/>
    <lineage>
        <taxon>Bacteria</taxon>
        <taxon>Pseudomonadati</taxon>
        <taxon>Verrucomicrobiota</taxon>
        <taxon>Verrucomicrobiia</taxon>
        <taxon>Verrucomicrobiales</taxon>
        <taxon>Rubritaleaceae</taxon>
        <taxon>Rubritalea</taxon>
    </lineage>
</organism>
<accession>A0A2S7TZ36</accession>